<dbReference type="Gene3D" id="3.30.450.20">
    <property type="entry name" value="PAS domain"/>
    <property type="match status" value="1"/>
</dbReference>
<dbReference type="AlphaFoldDB" id="A0ABD6APZ0"/>
<evidence type="ECO:0000256" key="3">
    <source>
        <dbReference type="ARBA" id="ARBA00022679"/>
    </source>
</evidence>
<dbReference type="Pfam" id="PF13185">
    <property type="entry name" value="GAF_2"/>
    <property type="match status" value="1"/>
</dbReference>
<dbReference type="SUPFAM" id="SSF55785">
    <property type="entry name" value="PYP-like sensor domain (PAS domain)"/>
    <property type="match status" value="1"/>
</dbReference>
<feature type="compositionally biased region" description="Polar residues" evidence="6">
    <location>
        <begin position="124"/>
        <end position="140"/>
    </location>
</feature>
<dbReference type="Pfam" id="PF00512">
    <property type="entry name" value="HisKA"/>
    <property type="match status" value="1"/>
</dbReference>
<dbReference type="InterPro" id="IPR035965">
    <property type="entry name" value="PAS-like_dom_sf"/>
</dbReference>
<dbReference type="EMBL" id="JBHUDC010000002">
    <property type="protein sequence ID" value="MFD1511928.1"/>
    <property type="molecule type" value="Genomic_DNA"/>
</dbReference>
<evidence type="ECO:0000256" key="1">
    <source>
        <dbReference type="ARBA" id="ARBA00000085"/>
    </source>
</evidence>
<dbReference type="InterPro" id="IPR003661">
    <property type="entry name" value="HisK_dim/P_dom"/>
</dbReference>
<dbReference type="EC" id="2.7.13.3" evidence="2"/>
<comment type="caution">
    <text evidence="10">The sequence shown here is derived from an EMBL/GenBank/DDBJ whole genome shotgun (WGS) entry which is preliminary data.</text>
</comment>
<proteinExistence type="predicted"/>
<dbReference type="Gene3D" id="3.30.565.10">
    <property type="entry name" value="Histidine kinase-like ATPase, C-terminal domain"/>
    <property type="match status" value="1"/>
</dbReference>
<dbReference type="SUPFAM" id="SSF55874">
    <property type="entry name" value="ATPase domain of HSP90 chaperone/DNA topoisomerase II/histidine kinase"/>
    <property type="match status" value="1"/>
</dbReference>
<dbReference type="SUPFAM" id="SSF55781">
    <property type="entry name" value="GAF domain-like"/>
    <property type="match status" value="2"/>
</dbReference>
<evidence type="ECO:0000313" key="11">
    <source>
        <dbReference type="Proteomes" id="UP001597187"/>
    </source>
</evidence>
<dbReference type="RefSeq" id="WP_250871910.1">
    <property type="nucleotide sequence ID" value="NZ_JALXFV010000002.1"/>
</dbReference>
<evidence type="ECO:0000259" key="8">
    <source>
        <dbReference type="PROSITE" id="PS50112"/>
    </source>
</evidence>
<accession>A0ABD6APZ0</accession>
<name>A0ABD6APZ0_9EURY</name>
<dbReference type="PANTHER" id="PTHR42878:SF15">
    <property type="entry name" value="BACTERIOPHYTOCHROME"/>
    <property type="match status" value="1"/>
</dbReference>
<dbReference type="Pfam" id="PF02518">
    <property type="entry name" value="HATPase_c"/>
    <property type="match status" value="1"/>
</dbReference>
<evidence type="ECO:0000313" key="10">
    <source>
        <dbReference type="EMBL" id="MFD1511928.1"/>
    </source>
</evidence>
<dbReference type="SUPFAM" id="SSF47384">
    <property type="entry name" value="Homodimeric domain of signal transducing histidine kinase"/>
    <property type="match status" value="1"/>
</dbReference>
<dbReference type="PANTHER" id="PTHR42878">
    <property type="entry name" value="TWO-COMPONENT HISTIDINE KINASE"/>
    <property type="match status" value="1"/>
</dbReference>
<dbReference type="NCBIfam" id="TIGR00229">
    <property type="entry name" value="sensory_box"/>
    <property type="match status" value="1"/>
</dbReference>
<feature type="domain" description="PAC" evidence="9">
    <location>
        <begin position="396"/>
        <end position="448"/>
    </location>
</feature>
<evidence type="ECO:0000256" key="4">
    <source>
        <dbReference type="ARBA" id="ARBA00022777"/>
    </source>
</evidence>
<feature type="domain" description="PAS" evidence="8">
    <location>
        <begin position="324"/>
        <end position="393"/>
    </location>
</feature>
<dbReference type="InterPro" id="IPR003594">
    <property type="entry name" value="HATPase_dom"/>
</dbReference>
<dbReference type="InterPro" id="IPR000014">
    <property type="entry name" value="PAS"/>
</dbReference>
<keyword evidence="3" id="KW-0808">Transferase</keyword>
<sequence length="811" mass="88858">MAIEGGKGRLRLGVVTSEHDTANTVRAAFEQGGKGKRVEIRADERITTDVGCVIVDVASHVDSDRISSLTGSEEVPPVVALTDGTVDETKLVNAGVTDIIPTAHFEEHGSMVARRLETYATAHQHAQSEGQRSATNGTSRSHPENISELLADTASELKRDREFLYSFHDIILAPEATFDEQVSSLLELCCEVLGFDSGLLSRVSDNDYEIRASHALGEHIAVGDVFDLEETYCKRVVESASVEWFLDASETAPDHATYRELTQESFLGIPVWVGSDLYGTLCLVSDTGREKPPSGPELTLVNLVADWVGNELLRKQRQRELKTMTNRISSLIDATPLAIIAVDRQRVVTEWNTGAEEMFGYLASEVIGERYPLVPDEKLDRSERILERSLDGECLSGVTIARETKDGEIRNIRLSTIPIREADGSIDEVYAIMDDVTERWRFEEKLKALQMTTRRLSLAADAEEIIQLTVNAATDVLGHPLTAFWQYEKSADKLQPTVSSVAAQQQVPRLPTFEPGDGRLWDVFAESGYILYEDLSTVDDRYEGIRSGLAVAVGEYGVLGTGTPVASEYDEQDLELVQILTSATEAALIRADREQHLRETNERLDEFASVVAHDLRTPLTAAVAYTDIAHETGADKHFEEIEAAHSRMSTLIEDLLTLARNTDRTIDQETVSLDTLIEDAWTGLSTGGETLDADSLGTITCDRSQLRRVFENLFRNALEHGRAETITVERLADGGFAVSDDGRGFGKSPPEGLFKRGHLSSNGGIGFGLTIVNDIVAAHGWSVEAMTATNGGARFEVHCEPSDSGDSVTGN</sequence>
<keyword evidence="11" id="KW-1185">Reference proteome</keyword>
<dbReference type="InterPro" id="IPR013767">
    <property type="entry name" value="PAS_fold"/>
</dbReference>
<evidence type="ECO:0000256" key="6">
    <source>
        <dbReference type="SAM" id="MobiDB-lite"/>
    </source>
</evidence>
<dbReference type="Gene3D" id="3.30.450.40">
    <property type="match status" value="2"/>
</dbReference>
<dbReference type="GO" id="GO:0016020">
    <property type="term" value="C:membrane"/>
    <property type="evidence" value="ECO:0007669"/>
    <property type="project" value="UniProtKB-SubCell"/>
</dbReference>
<dbReference type="SMART" id="SM00388">
    <property type="entry name" value="HisKA"/>
    <property type="match status" value="1"/>
</dbReference>
<feature type="domain" description="Histidine kinase" evidence="7">
    <location>
        <begin position="610"/>
        <end position="803"/>
    </location>
</feature>
<dbReference type="CDD" id="cd00130">
    <property type="entry name" value="PAS"/>
    <property type="match status" value="1"/>
</dbReference>
<dbReference type="InterPro" id="IPR005467">
    <property type="entry name" value="His_kinase_dom"/>
</dbReference>
<comment type="catalytic activity">
    <reaction evidence="1">
        <text>ATP + protein L-histidine = ADP + protein N-phospho-L-histidine.</text>
        <dbReference type="EC" id="2.7.13.3"/>
    </reaction>
</comment>
<feature type="region of interest" description="Disordered" evidence="6">
    <location>
        <begin position="121"/>
        <end position="143"/>
    </location>
</feature>
<dbReference type="InterPro" id="IPR029016">
    <property type="entry name" value="GAF-like_dom_sf"/>
</dbReference>
<dbReference type="InterPro" id="IPR050351">
    <property type="entry name" value="BphY/WalK/GraS-like"/>
</dbReference>
<dbReference type="InterPro" id="IPR000700">
    <property type="entry name" value="PAS-assoc_C"/>
</dbReference>
<dbReference type="SMART" id="SM00387">
    <property type="entry name" value="HATPase_c"/>
    <property type="match status" value="1"/>
</dbReference>
<dbReference type="InterPro" id="IPR003018">
    <property type="entry name" value="GAF"/>
</dbReference>
<dbReference type="InterPro" id="IPR036097">
    <property type="entry name" value="HisK_dim/P_sf"/>
</dbReference>
<evidence type="ECO:0000256" key="2">
    <source>
        <dbReference type="ARBA" id="ARBA00012438"/>
    </source>
</evidence>
<dbReference type="PROSITE" id="PS50112">
    <property type="entry name" value="PAS"/>
    <property type="match status" value="1"/>
</dbReference>
<keyword evidence="4" id="KW-0418">Kinase</keyword>
<reference evidence="10 11" key="1">
    <citation type="journal article" date="2019" name="Int. J. Syst. Evol. Microbiol.">
        <title>The Global Catalogue of Microorganisms (GCM) 10K type strain sequencing project: providing services to taxonomists for standard genome sequencing and annotation.</title>
        <authorList>
            <consortium name="The Broad Institute Genomics Platform"/>
            <consortium name="The Broad Institute Genome Sequencing Center for Infectious Disease"/>
            <person name="Wu L."/>
            <person name="Ma J."/>
        </authorList>
    </citation>
    <scope>NUCLEOTIDE SEQUENCE [LARGE SCALE GENOMIC DNA]</scope>
    <source>
        <strain evidence="10 11">CGMCC 1.12563</strain>
    </source>
</reference>
<dbReference type="PROSITE" id="PS50109">
    <property type="entry name" value="HIS_KIN"/>
    <property type="match status" value="1"/>
</dbReference>
<dbReference type="Pfam" id="PF01590">
    <property type="entry name" value="GAF"/>
    <property type="match status" value="1"/>
</dbReference>
<gene>
    <name evidence="10" type="ORF">ACFSBT_01375</name>
</gene>
<dbReference type="SMART" id="SM00065">
    <property type="entry name" value="GAF"/>
    <property type="match status" value="2"/>
</dbReference>
<organism evidence="10 11">
    <name type="scientific">Halomarina rubra</name>
    <dbReference type="NCBI Taxonomy" id="2071873"/>
    <lineage>
        <taxon>Archaea</taxon>
        <taxon>Methanobacteriati</taxon>
        <taxon>Methanobacteriota</taxon>
        <taxon>Stenosarchaea group</taxon>
        <taxon>Halobacteria</taxon>
        <taxon>Halobacteriales</taxon>
        <taxon>Natronomonadaceae</taxon>
        <taxon>Halomarina</taxon>
    </lineage>
</organism>
<dbReference type="PROSITE" id="PS50113">
    <property type="entry name" value="PAC"/>
    <property type="match status" value="1"/>
</dbReference>
<evidence type="ECO:0000256" key="5">
    <source>
        <dbReference type="ARBA" id="ARBA00023136"/>
    </source>
</evidence>
<dbReference type="GO" id="GO:0004673">
    <property type="term" value="F:protein histidine kinase activity"/>
    <property type="evidence" value="ECO:0007669"/>
    <property type="project" value="UniProtKB-EC"/>
</dbReference>
<keyword evidence="5" id="KW-0472">Membrane</keyword>
<dbReference type="Pfam" id="PF00989">
    <property type="entry name" value="PAS"/>
    <property type="match status" value="1"/>
</dbReference>
<evidence type="ECO:0000259" key="7">
    <source>
        <dbReference type="PROSITE" id="PS50109"/>
    </source>
</evidence>
<evidence type="ECO:0000259" key="9">
    <source>
        <dbReference type="PROSITE" id="PS50113"/>
    </source>
</evidence>
<dbReference type="CDD" id="cd00082">
    <property type="entry name" value="HisKA"/>
    <property type="match status" value="1"/>
</dbReference>
<dbReference type="Gene3D" id="1.10.287.130">
    <property type="match status" value="1"/>
</dbReference>
<dbReference type="Proteomes" id="UP001597187">
    <property type="component" value="Unassembled WGS sequence"/>
</dbReference>
<protein>
    <recommendedName>
        <fullName evidence="2">histidine kinase</fullName>
        <ecNumber evidence="2">2.7.13.3</ecNumber>
    </recommendedName>
</protein>
<dbReference type="SMART" id="SM00091">
    <property type="entry name" value="PAS"/>
    <property type="match status" value="1"/>
</dbReference>
<dbReference type="InterPro" id="IPR036890">
    <property type="entry name" value="HATPase_C_sf"/>
</dbReference>